<comment type="caution">
    <text evidence="1">The sequence shown here is derived from an EMBL/GenBank/DDBJ whole genome shotgun (WGS) entry which is preliminary data.</text>
</comment>
<protein>
    <submittedName>
        <fullName evidence="1">Uncharacterized protein</fullName>
    </submittedName>
</protein>
<keyword evidence="2" id="KW-1185">Reference proteome</keyword>
<dbReference type="RefSeq" id="WP_202242514.1">
    <property type="nucleotide sequence ID" value="NZ_JAESIY010000002.1"/>
</dbReference>
<accession>A0A937F3R5</accession>
<sequence>MRKILIIIGCVITFLIVLVMSNPAIVFGLAPWKSQKIIYRHRLDQQHRIEFQMQDVGALGYNRRIVEIKPFLFFHLTEEIDTSNIDKNEWLQVDEEINEIEFKGA</sequence>
<reference evidence="1" key="1">
    <citation type="submission" date="2021-01" db="EMBL/GenBank/DDBJ databases">
        <title>Fulvivirga kasyanovii gen. nov., sp nov., a novel member of the phylum Bacteroidetes isolated from seawater in a mussel farm.</title>
        <authorList>
            <person name="Zhao L.-H."/>
            <person name="Wang Z.-J."/>
        </authorList>
    </citation>
    <scope>NUCLEOTIDE SEQUENCE</scope>
    <source>
        <strain evidence="1">2943</strain>
    </source>
</reference>
<dbReference type="EMBL" id="JAESIY010000002">
    <property type="protein sequence ID" value="MBL3655160.1"/>
    <property type="molecule type" value="Genomic_DNA"/>
</dbReference>
<organism evidence="1 2">
    <name type="scientific">Fulvivirga sediminis</name>
    <dbReference type="NCBI Taxonomy" id="2803949"/>
    <lineage>
        <taxon>Bacteria</taxon>
        <taxon>Pseudomonadati</taxon>
        <taxon>Bacteroidota</taxon>
        <taxon>Cytophagia</taxon>
        <taxon>Cytophagales</taxon>
        <taxon>Fulvivirgaceae</taxon>
        <taxon>Fulvivirga</taxon>
    </lineage>
</organism>
<dbReference type="Proteomes" id="UP000659388">
    <property type="component" value="Unassembled WGS sequence"/>
</dbReference>
<name>A0A937F3R5_9BACT</name>
<dbReference type="AlphaFoldDB" id="A0A937F3R5"/>
<evidence type="ECO:0000313" key="2">
    <source>
        <dbReference type="Proteomes" id="UP000659388"/>
    </source>
</evidence>
<proteinExistence type="predicted"/>
<gene>
    <name evidence="1" type="ORF">JL102_03405</name>
</gene>
<evidence type="ECO:0000313" key="1">
    <source>
        <dbReference type="EMBL" id="MBL3655160.1"/>
    </source>
</evidence>